<dbReference type="EC" id="2.7.7.49" evidence="1"/>
<dbReference type="InterPro" id="IPR043502">
    <property type="entry name" value="DNA/RNA_pol_sf"/>
</dbReference>
<evidence type="ECO:0000313" key="3">
    <source>
        <dbReference type="Ensembl" id="ENSCJAP00000080236.1"/>
    </source>
</evidence>
<dbReference type="Proteomes" id="UP000008225">
    <property type="component" value="Chromosome 2"/>
</dbReference>
<proteinExistence type="predicted"/>
<evidence type="ECO:0000259" key="2">
    <source>
        <dbReference type="Pfam" id="PF00078"/>
    </source>
</evidence>
<dbReference type="SUPFAM" id="SSF56672">
    <property type="entry name" value="DNA/RNA polymerases"/>
    <property type="match status" value="1"/>
</dbReference>
<reference evidence="3" key="2">
    <citation type="submission" date="2025-08" db="UniProtKB">
        <authorList>
            <consortium name="Ensembl"/>
        </authorList>
    </citation>
    <scope>IDENTIFICATION</scope>
</reference>
<reference evidence="3" key="3">
    <citation type="submission" date="2025-09" db="UniProtKB">
        <authorList>
            <consortium name="Ensembl"/>
        </authorList>
    </citation>
    <scope>IDENTIFICATION</scope>
</reference>
<evidence type="ECO:0000313" key="4">
    <source>
        <dbReference type="Proteomes" id="UP000008225"/>
    </source>
</evidence>
<protein>
    <recommendedName>
        <fullName evidence="1">RNA-directed DNA polymerase</fullName>
        <ecNumber evidence="1">2.7.7.49</ecNumber>
    </recommendedName>
</protein>
<keyword evidence="4" id="KW-1185">Reference proteome</keyword>
<dbReference type="PANTHER" id="PTHR19446">
    <property type="entry name" value="REVERSE TRANSCRIPTASES"/>
    <property type="match status" value="1"/>
</dbReference>
<dbReference type="GeneTree" id="ENSGT01150000286916"/>
<dbReference type="Pfam" id="PF00078">
    <property type="entry name" value="RVT_1"/>
    <property type="match status" value="1"/>
</dbReference>
<accession>A0A8I3VZZ1</accession>
<feature type="domain" description="Reverse transcriptase" evidence="2">
    <location>
        <begin position="30"/>
        <end position="203"/>
    </location>
</feature>
<dbReference type="GO" id="GO:0003964">
    <property type="term" value="F:RNA-directed DNA polymerase activity"/>
    <property type="evidence" value="ECO:0007669"/>
    <property type="project" value="UniProtKB-EC"/>
</dbReference>
<reference evidence="3 4" key="1">
    <citation type="submission" date="2009-03" db="EMBL/GenBank/DDBJ databases">
        <authorList>
            <person name="Warren W."/>
            <person name="Ye L."/>
            <person name="Minx P."/>
            <person name="Worley K."/>
            <person name="Gibbs R."/>
            <person name="Wilson R.K."/>
        </authorList>
    </citation>
    <scope>NUCLEOTIDE SEQUENCE [LARGE SCALE GENOMIC DNA]</scope>
</reference>
<dbReference type="Ensembl" id="ENSCJAT00000136842.1">
    <property type="protein sequence ID" value="ENSCJAP00000080236.1"/>
    <property type="gene ID" value="ENSCJAG00000082486.1"/>
</dbReference>
<organism evidence="3 4">
    <name type="scientific">Callithrix jacchus</name>
    <name type="common">White-tufted-ear marmoset</name>
    <name type="synonym">Simia Jacchus</name>
    <dbReference type="NCBI Taxonomy" id="9483"/>
    <lineage>
        <taxon>Eukaryota</taxon>
        <taxon>Metazoa</taxon>
        <taxon>Chordata</taxon>
        <taxon>Craniata</taxon>
        <taxon>Vertebrata</taxon>
        <taxon>Euteleostomi</taxon>
        <taxon>Mammalia</taxon>
        <taxon>Eutheria</taxon>
        <taxon>Euarchontoglires</taxon>
        <taxon>Primates</taxon>
        <taxon>Haplorrhini</taxon>
        <taxon>Platyrrhini</taxon>
        <taxon>Cebidae</taxon>
        <taxon>Callitrichinae</taxon>
        <taxon>Callithrix</taxon>
        <taxon>Callithrix</taxon>
    </lineage>
</organism>
<evidence type="ECO:0000256" key="1">
    <source>
        <dbReference type="ARBA" id="ARBA00012493"/>
    </source>
</evidence>
<sequence length="257" mass="29068">MQKSSRKHWQTKSSSTSKSLSIIIKSVSSLGCKAGSTICKSINVIHYINRTNHKNHMIISIDAEKVFDKIQHPFMLKTFNKLGIDGTCLKIIRATYDKPTYNIILNAQKLRAFPLKTGTRQRCSLSLLLFSIVLKVLAREIRQEKEIKGIQIGIEEVKLSLFADDMIVYLENPTVLAPIFLKLISTLAKSHDRKSMCKNHKFLYTNNRQAESQIMSELPFTTAANKTKNVIGTMCDPQSLKYLLSGPLQSKFANSLF</sequence>
<dbReference type="AlphaFoldDB" id="A0A8I3VZZ1"/>
<dbReference type="InterPro" id="IPR000477">
    <property type="entry name" value="RT_dom"/>
</dbReference>
<name>A0A8I3VZZ1_CALJA</name>